<organism evidence="2 3">
    <name type="scientific">Candidatus Yanofskybacteria bacterium RIFCSPHIGHO2_02_FULL_41_11</name>
    <dbReference type="NCBI Taxonomy" id="1802675"/>
    <lineage>
        <taxon>Bacteria</taxon>
        <taxon>Candidatus Yanofskyibacteriota</taxon>
    </lineage>
</organism>
<evidence type="ECO:0000313" key="3">
    <source>
        <dbReference type="Proteomes" id="UP000177167"/>
    </source>
</evidence>
<keyword evidence="1" id="KW-0472">Membrane</keyword>
<dbReference type="Proteomes" id="UP000177167">
    <property type="component" value="Unassembled WGS sequence"/>
</dbReference>
<evidence type="ECO:0000313" key="2">
    <source>
        <dbReference type="EMBL" id="OGN10769.1"/>
    </source>
</evidence>
<keyword evidence="1" id="KW-1133">Transmembrane helix</keyword>
<reference evidence="2 3" key="1">
    <citation type="journal article" date="2016" name="Nat. Commun.">
        <title>Thousands of microbial genomes shed light on interconnected biogeochemical processes in an aquifer system.</title>
        <authorList>
            <person name="Anantharaman K."/>
            <person name="Brown C.T."/>
            <person name="Hug L.A."/>
            <person name="Sharon I."/>
            <person name="Castelle C.J."/>
            <person name="Probst A.J."/>
            <person name="Thomas B.C."/>
            <person name="Singh A."/>
            <person name="Wilkins M.J."/>
            <person name="Karaoz U."/>
            <person name="Brodie E.L."/>
            <person name="Williams K.H."/>
            <person name="Hubbard S.S."/>
            <person name="Banfield J.F."/>
        </authorList>
    </citation>
    <scope>NUCLEOTIDE SEQUENCE [LARGE SCALE GENOMIC DNA]</scope>
</reference>
<sequence length="71" mass="7634">MKKSSFIHGVSIVAGIWGALALIGAWLAGQNGTIFGFTQQHCYNDAIVLILISISAGVCALYRRQLEQGVR</sequence>
<gene>
    <name evidence="2" type="ORF">A3J46_01970</name>
</gene>
<evidence type="ECO:0000256" key="1">
    <source>
        <dbReference type="SAM" id="Phobius"/>
    </source>
</evidence>
<protein>
    <submittedName>
        <fullName evidence="2">Uncharacterized protein</fullName>
    </submittedName>
</protein>
<dbReference type="AlphaFoldDB" id="A0A1F8FET4"/>
<feature type="transmembrane region" description="Helical" evidence="1">
    <location>
        <begin position="46"/>
        <end position="62"/>
    </location>
</feature>
<name>A0A1F8FET4_9BACT</name>
<proteinExistence type="predicted"/>
<feature type="transmembrane region" description="Helical" evidence="1">
    <location>
        <begin position="7"/>
        <end position="26"/>
    </location>
</feature>
<keyword evidence="1" id="KW-0812">Transmembrane</keyword>
<comment type="caution">
    <text evidence="2">The sequence shown here is derived from an EMBL/GenBank/DDBJ whole genome shotgun (WGS) entry which is preliminary data.</text>
</comment>
<accession>A0A1F8FET4</accession>
<dbReference type="EMBL" id="MGJP01000002">
    <property type="protein sequence ID" value="OGN10769.1"/>
    <property type="molecule type" value="Genomic_DNA"/>
</dbReference>